<evidence type="ECO:0000256" key="1">
    <source>
        <dbReference type="SAM" id="MobiDB-lite"/>
    </source>
</evidence>
<dbReference type="RefSeq" id="WP_007414297.1">
    <property type="nucleotide sequence ID" value="NZ_ABOX02000008.1"/>
</dbReference>
<keyword evidence="2" id="KW-0732">Signal</keyword>
<evidence type="ECO:0000313" key="4">
    <source>
        <dbReference type="Proteomes" id="UP000003688"/>
    </source>
</evidence>
<protein>
    <submittedName>
        <fullName evidence="3">Loricrin</fullName>
    </submittedName>
</protein>
<evidence type="ECO:0000256" key="2">
    <source>
        <dbReference type="SAM" id="SignalP"/>
    </source>
</evidence>
<name>B9XEP9_PEDPL</name>
<dbReference type="EMBL" id="ABOX02000008">
    <property type="protein sequence ID" value="EEF61763.1"/>
    <property type="molecule type" value="Genomic_DNA"/>
</dbReference>
<evidence type="ECO:0000313" key="3">
    <source>
        <dbReference type="EMBL" id="EEF61763.1"/>
    </source>
</evidence>
<feature type="chain" id="PRO_5002892961" evidence="2">
    <location>
        <begin position="20"/>
        <end position="115"/>
    </location>
</feature>
<organism evidence="3 4">
    <name type="scientific">Pedosphaera parvula (strain Ellin514)</name>
    <dbReference type="NCBI Taxonomy" id="320771"/>
    <lineage>
        <taxon>Bacteria</taxon>
        <taxon>Pseudomonadati</taxon>
        <taxon>Verrucomicrobiota</taxon>
        <taxon>Pedosphaerae</taxon>
        <taxon>Pedosphaerales</taxon>
        <taxon>Pedosphaeraceae</taxon>
        <taxon>Pedosphaera</taxon>
    </lineage>
</organism>
<dbReference type="AlphaFoldDB" id="B9XEP9"/>
<reference evidence="3 4" key="1">
    <citation type="journal article" date="2011" name="J. Bacteriol.">
        <title>Genome sequence of 'Pedosphaera parvula' Ellin514, an aerobic Verrucomicrobial isolate from pasture soil.</title>
        <authorList>
            <person name="Kant R."/>
            <person name="van Passel M.W."/>
            <person name="Sangwan P."/>
            <person name="Palva A."/>
            <person name="Lucas S."/>
            <person name="Copeland A."/>
            <person name="Lapidus A."/>
            <person name="Glavina Del Rio T."/>
            <person name="Dalin E."/>
            <person name="Tice H."/>
            <person name="Bruce D."/>
            <person name="Goodwin L."/>
            <person name="Pitluck S."/>
            <person name="Chertkov O."/>
            <person name="Larimer F.W."/>
            <person name="Land M.L."/>
            <person name="Hauser L."/>
            <person name="Brettin T.S."/>
            <person name="Detter J.C."/>
            <person name="Han S."/>
            <person name="de Vos W.M."/>
            <person name="Janssen P.H."/>
            <person name="Smidt H."/>
        </authorList>
    </citation>
    <scope>NUCLEOTIDE SEQUENCE [LARGE SCALE GENOMIC DNA]</scope>
    <source>
        <strain evidence="3 4">Ellin514</strain>
    </source>
</reference>
<accession>B9XEP9</accession>
<keyword evidence="4" id="KW-1185">Reference proteome</keyword>
<feature type="region of interest" description="Disordered" evidence="1">
    <location>
        <begin position="88"/>
        <end position="115"/>
    </location>
</feature>
<comment type="caution">
    <text evidence="3">The sequence shown here is derived from an EMBL/GenBank/DDBJ whole genome shotgun (WGS) entry which is preliminary data.</text>
</comment>
<sequence length="115" mass="11409" precursor="true">MTKLIVAAIGLGCFYGASAGVSNSNAAAGMEVCNGKGNGHAAAAANGESYTGNGFPLLCAGSYRDNGFAPMNAGFYSGNSRVSVILDENGKGNGRTKMHGGSYSGDGHVPMPGAK</sequence>
<dbReference type="Proteomes" id="UP000003688">
    <property type="component" value="Unassembled WGS sequence"/>
</dbReference>
<gene>
    <name evidence="3" type="ORF">Cflav_PD4803</name>
</gene>
<feature type="signal peptide" evidence="2">
    <location>
        <begin position="1"/>
        <end position="19"/>
    </location>
</feature>
<proteinExistence type="predicted"/>